<name>A0A5B8W9V3_9SPHI</name>
<dbReference type="Proteomes" id="UP000321362">
    <property type="component" value="Chromosome"/>
</dbReference>
<dbReference type="EMBL" id="CP042437">
    <property type="protein sequence ID" value="QEC79756.1"/>
    <property type="molecule type" value="Genomic_DNA"/>
</dbReference>
<evidence type="ECO:0000313" key="1">
    <source>
        <dbReference type="EMBL" id="QEC79756.1"/>
    </source>
</evidence>
<gene>
    <name evidence="1" type="ORF">FSB76_28775</name>
</gene>
<keyword evidence="2" id="KW-1185">Reference proteome</keyword>
<sequence length="188" mass="21194">MARTKSINIAKPCHELWQQMLPVDGGRHCQSCCKTVIDFSAMTDKEIINYLGRQSNVCGRFEDRQLVRINQQLQEKPTPFIFFKRVGLAAAVLMAIPFARANAQKKHKTEQAAVRQKHRDTLLMQPKHLTPADINITPVATAVKDDNLQLTYVANGLSGRVGGVTVVGFEKPAIVRVWTSIYDMLREY</sequence>
<evidence type="ECO:0000313" key="2">
    <source>
        <dbReference type="Proteomes" id="UP000321362"/>
    </source>
</evidence>
<reference evidence="1 2" key="1">
    <citation type="journal article" date="2013" name="J. Microbiol.">
        <title>Mucilaginibacter ginsenosidivorax sp. nov., with ginsenoside converting activity isolated from sediment.</title>
        <authorList>
            <person name="Kim J.K."/>
            <person name="Choi T.E."/>
            <person name="Liu Q.M."/>
            <person name="Park H.Y."/>
            <person name="Yi T.H."/>
            <person name="Yoon M.H."/>
            <person name="Kim S.C."/>
            <person name="Im W.T."/>
        </authorList>
    </citation>
    <scope>NUCLEOTIDE SEQUENCE [LARGE SCALE GENOMIC DNA]</scope>
    <source>
        <strain evidence="1 2">KHI28</strain>
    </source>
</reference>
<dbReference type="AlphaFoldDB" id="A0A5B8W9V3"/>
<proteinExistence type="predicted"/>
<dbReference type="KEGG" id="mgk:FSB76_28775"/>
<dbReference type="RefSeq" id="WP_147059656.1">
    <property type="nucleotide sequence ID" value="NZ_CP042437.1"/>
</dbReference>
<protein>
    <submittedName>
        <fullName evidence="1">Uncharacterized protein</fullName>
    </submittedName>
</protein>
<organism evidence="1 2">
    <name type="scientific">Mucilaginibacter ginsenosidivorax</name>
    <dbReference type="NCBI Taxonomy" id="862126"/>
    <lineage>
        <taxon>Bacteria</taxon>
        <taxon>Pseudomonadati</taxon>
        <taxon>Bacteroidota</taxon>
        <taxon>Sphingobacteriia</taxon>
        <taxon>Sphingobacteriales</taxon>
        <taxon>Sphingobacteriaceae</taxon>
        <taxon>Mucilaginibacter</taxon>
    </lineage>
</organism>
<accession>A0A5B8W9V3</accession>